<feature type="region of interest" description="Disordered" evidence="1">
    <location>
        <begin position="198"/>
        <end position="223"/>
    </location>
</feature>
<sequence>MGLLSHKGAVLAGEVGAPVQLHHDKGLGLPISFPWEGQGGHAGALPSLEDCLAFRLSLCCAELPLPLDALPGPGTAQGFLRETLPVTHQPGRETLPKFWCKACTRTGVTCATYIVSTAKLQPEVRQGGFSILNSCVLRAFPGTAERRAKEDAGTLSCGMPKGFFPFYESADVEVIITPVGPGTFSPHSFTPCVTGTRGPSGTRCIHPSPASATPTLSPDAPPGTGGTFRYFPVLAGLQLLALLAMSAAVPAGTPRPRPAPLDPRLPRSRRRGQGEPHRGRAGPFLLSPPASIKPS</sequence>
<feature type="compositionally biased region" description="Pro residues" evidence="1">
    <location>
        <begin position="253"/>
        <end position="263"/>
    </location>
</feature>
<evidence type="ECO:0000313" key="2">
    <source>
        <dbReference type="Ensembl" id="ENSCPVP00000015193.1"/>
    </source>
</evidence>
<evidence type="ECO:0000313" key="3">
    <source>
        <dbReference type="Proteomes" id="UP000694382"/>
    </source>
</evidence>
<evidence type="ECO:0000256" key="1">
    <source>
        <dbReference type="SAM" id="MobiDB-lite"/>
    </source>
</evidence>
<feature type="compositionally biased region" description="Low complexity" evidence="1">
    <location>
        <begin position="207"/>
        <end position="218"/>
    </location>
</feature>
<name>A0A8C3N3G1_GEOPR</name>
<dbReference type="AlphaFoldDB" id="A0A8C3N3G1"/>
<feature type="region of interest" description="Disordered" evidence="1">
    <location>
        <begin position="250"/>
        <end position="295"/>
    </location>
</feature>
<proteinExistence type="predicted"/>
<keyword evidence="3" id="KW-1185">Reference proteome</keyword>
<reference evidence="2" key="2">
    <citation type="submission" date="2025-08" db="UniProtKB">
        <authorList>
            <consortium name="Ensembl"/>
        </authorList>
    </citation>
    <scope>IDENTIFICATION</scope>
</reference>
<accession>A0A8C3N3G1</accession>
<organism evidence="2 3">
    <name type="scientific">Geospiza parvula</name>
    <name type="common">Small tree-finch</name>
    <name type="synonym">Camarhynchus parvulus</name>
    <dbReference type="NCBI Taxonomy" id="87175"/>
    <lineage>
        <taxon>Eukaryota</taxon>
        <taxon>Metazoa</taxon>
        <taxon>Chordata</taxon>
        <taxon>Craniata</taxon>
        <taxon>Vertebrata</taxon>
        <taxon>Euteleostomi</taxon>
        <taxon>Archelosauria</taxon>
        <taxon>Archosauria</taxon>
        <taxon>Dinosauria</taxon>
        <taxon>Saurischia</taxon>
        <taxon>Theropoda</taxon>
        <taxon>Coelurosauria</taxon>
        <taxon>Aves</taxon>
        <taxon>Neognathae</taxon>
        <taxon>Neoaves</taxon>
        <taxon>Telluraves</taxon>
        <taxon>Australaves</taxon>
        <taxon>Passeriformes</taxon>
        <taxon>Thraupidae</taxon>
        <taxon>Camarhynchus</taxon>
    </lineage>
</organism>
<reference evidence="2" key="1">
    <citation type="submission" date="2020-02" db="EMBL/GenBank/DDBJ databases">
        <authorList>
            <person name="Enbody D E."/>
            <person name="Pettersson E M."/>
        </authorList>
    </citation>
    <scope>NUCLEOTIDE SEQUENCE [LARGE SCALE GENOMIC DNA]</scope>
</reference>
<protein>
    <submittedName>
        <fullName evidence="2">Uncharacterized protein</fullName>
    </submittedName>
</protein>
<dbReference type="Proteomes" id="UP000694382">
    <property type="component" value="Chromosome 18"/>
</dbReference>
<reference evidence="2" key="3">
    <citation type="submission" date="2025-09" db="UniProtKB">
        <authorList>
            <consortium name="Ensembl"/>
        </authorList>
    </citation>
    <scope>IDENTIFICATION</scope>
</reference>
<dbReference type="Ensembl" id="ENSCPVT00000015866.2">
    <property type="protein sequence ID" value="ENSCPVP00000015193.1"/>
    <property type="gene ID" value="ENSCPVG00000011110.2"/>
</dbReference>